<evidence type="ECO:0000256" key="1">
    <source>
        <dbReference type="ARBA" id="ARBA00005189"/>
    </source>
</evidence>
<name>A0A0R2SVE4_9GAMM</name>
<dbReference type="CDD" id="cd07988">
    <property type="entry name" value="LPLAT_ABO13168-like"/>
    <property type="match status" value="1"/>
</dbReference>
<evidence type="ECO:0000256" key="2">
    <source>
        <dbReference type="ARBA" id="ARBA00022679"/>
    </source>
</evidence>
<dbReference type="SMART" id="SM00563">
    <property type="entry name" value="PlsC"/>
    <property type="match status" value="1"/>
</dbReference>
<dbReference type="Proteomes" id="UP000051547">
    <property type="component" value="Unassembled WGS sequence"/>
</dbReference>
<dbReference type="AlphaFoldDB" id="A0A0R2SVE4"/>
<organism evidence="5 6">
    <name type="scientific">OM182 bacterium BACL3 MAG-120920-bin41</name>
    <dbReference type="NCBI Taxonomy" id="1655580"/>
    <lineage>
        <taxon>Bacteria</taxon>
        <taxon>Pseudomonadati</taxon>
        <taxon>Pseudomonadota</taxon>
        <taxon>Gammaproteobacteria</taxon>
        <taxon>OMG group</taxon>
        <taxon>OM182 clade</taxon>
    </lineage>
</organism>
<comment type="pathway">
    <text evidence="1">Lipid metabolism.</text>
</comment>
<accession>A0A0R2SVE4</accession>
<evidence type="ECO:0000259" key="4">
    <source>
        <dbReference type="SMART" id="SM00563"/>
    </source>
</evidence>
<dbReference type="GO" id="GO:0003841">
    <property type="term" value="F:1-acylglycerol-3-phosphate O-acyltransferase activity"/>
    <property type="evidence" value="ECO:0007669"/>
    <property type="project" value="TreeGrafter"/>
</dbReference>
<dbReference type="PANTHER" id="PTHR10434">
    <property type="entry name" value="1-ACYL-SN-GLYCEROL-3-PHOSPHATE ACYLTRANSFERASE"/>
    <property type="match status" value="1"/>
</dbReference>
<dbReference type="GO" id="GO:0006654">
    <property type="term" value="P:phosphatidic acid biosynthetic process"/>
    <property type="evidence" value="ECO:0007669"/>
    <property type="project" value="TreeGrafter"/>
</dbReference>
<evidence type="ECO:0000313" key="5">
    <source>
        <dbReference type="EMBL" id="KRO78997.1"/>
    </source>
</evidence>
<dbReference type="SUPFAM" id="SSF69593">
    <property type="entry name" value="Glycerol-3-phosphate (1)-acyltransferase"/>
    <property type="match status" value="1"/>
</dbReference>
<sequence>MRMTVFSTPLLTPLLRLISIVGLKLIGWEAVGDEQKNGRFVLIGAPHTSNWDFPLMLMVVLKLRLRVYWMGKHTLFPFGAGWLMKYLGGIPINRSKSHNVVNDTVRLYRENPEVVVLVPPEGTRSKVKAWKTGFYHIARNANVPILMGYVDGENKQAGLADFFQPTGDMEADLIKIREFYADKKGLVPANS</sequence>
<evidence type="ECO:0000256" key="3">
    <source>
        <dbReference type="ARBA" id="ARBA00023315"/>
    </source>
</evidence>
<feature type="domain" description="Phospholipid/glycerol acyltransferase" evidence="4">
    <location>
        <begin position="41"/>
        <end position="150"/>
    </location>
</feature>
<proteinExistence type="predicted"/>
<dbReference type="EMBL" id="LIBE01000430">
    <property type="protein sequence ID" value="KRO78997.1"/>
    <property type="molecule type" value="Genomic_DNA"/>
</dbReference>
<keyword evidence="3" id="KW-0012">Acyltransferase</keyword>
<reference evidence="5 6" key="1">
    <citation type="submission" date="2015-10" db="EMBL/GenBank/DDBJ databases">
        <title>Metagenome-Assembled Genomes uncover a global brackish microbiome.</title>
        <authorList>
            <person name="Hugerth L.W."/>
            <person name="Larsson J."/>
            <person name="Alneberg J."/>
            <person name="Lindh M.V."/>
            <person name="Legrand C."/>
            <person name="Pinhassi J."/>
            <person name="Andersson A.F."/>
        </authorList>
    </citation>
    <scope>NUCLEOTIDE SEQUENCE [LARGE SCALE GENOMIC DNA]</scope>
    <source>
        <strain evidence="5">BACL4 MAG-120920-bin41</strain>
    </source>
</reference>
<gene>
    <name evidence="5" type="ORF">ABR72_02405</name>
</gene>
<protein>
    <recommendedName>
        <fullName evidence="4">Phospholipid/glycerol acyltransferase domain-containing protein</fullName>
    </recommendedName>
</protein>
<dbReference type="InterPro" id="IPR002123">
    <property type="entry name" value="Plipid/glycerol_acylTrfase"/>
</dbReference>
<keyword evidence="2" id="KW-0808">Transferase</keyword>
<comment type="caution">
    <text evidence="5">The sequence shown here is derived from an EMBL/GenBank/DDBJ whole genome shotgun (WGS) entry which is preliminary data.</text>
</comment>
<evidence type="ECO:0000313" key="6">
    <source>
        <dbReference type="Proteomes" id="UP000051547"/>
    </source>
</evidence>
<dbReference type="Pfam" id="PF01553">
    <property type="entry name" value="Acyltransferase"/>
    <property type="match status" value="1"/>
</dbReference>
<dbReference type="PANTHER" id="PTHR10434:SF9">
    <property type="entry name" value="PHOSPHOLIPID_GLYCEROL ACYLTRANSFERASE DOMAIN-CONTAINING PROTEIN"/>
    <property type="match status" value="1"/>
</dbReference>